<proteinExistence type="predicted"/>
<dbReference type="AlphaFoldDB" id="A0A494VHL7"/>
<dbReference type="OrthoDB" id="796573at2"/>
<accession>A0A494VHL7</accession>
<organism evidence="1 2">
    <name type="scientific">Mucilaginibacter celer</name>
    <dbReference type="NCBI Taxonomy" id="2305508"/>
    <lineage>
        <taxon>Bacteria</taxon>
        <taxon>Pseudomonadati</taxon>
        <taxon>Bacteroidota</taxon>
        <taxon>Sphingobacteriia</taxon>
        <taxon>Sphingobacteriales</taxon>
        <taxon>Sphingobacteriaceae</taxon>
        <taxon>Mucilaginibacter</taxon>
    </lineage>
</organism>
<protein>
    <submittedName>
        <fullName evidence="1">Uncharacterized protein</fullName>
    </submittedName>
</protein>
<reference evidence="1 2" key="1">
    <citation type="submission" date="2018-10" db="EMBL/GenBank/DDBJ databases">
        <title>Genome sequencing of Mucilaginibacter sp. HYN0043.</title>
        <authorList>
            <person name="Kim M."/>
            <person name="Yi H."/>
        </authorList>
    </citation>
    <scope>NUCLEOTIDE SEQUENCE [LARGE SCALE GENOMIC DNA]</scope>
    <source>
        <strain evidence="1 2">HYN0043</strain>
    </source>
</reference>
<dbReference type="KEGG" id="muh:HYN43_002465"/>
<evidence type="ECO:0000313" key="1">
    <source>
        <dbReference type="EMBL" id="AYL94226.1"/>
    </source>
</evidence>
<dbReference type="EMBL" id="CP032869">
    <property type="protein sequence ID" value="AYL94226.1"/>
    <property type="molecule type" value="Genomic_DNA"/>
</dbReference>
<dbReference type="Proteomes" id="UP000270046">
    <property type="component" value="Chromosome"/>
</dbReference>
<evidence type="ECO:0000313" key="2">
    <source>
        <dbReference type="Proteomes" id="UP000270046"/>
    </source>
</evidence>
<name>A0A494VHL7_9SPHI</name>
<keyword evidence="2" id="KW-1185">Reference proteome</keyword>
<gene>
    <name evidence="1" type="ORF">HYN43_002465</name>
</gene>
<sequence>MVWYSFGILKSNKGIKFKSMKHAFIFGTNIYISEKNTVSYGRNGDLREFLVIRSFFDPQQKDGIRELIVDADFSLTNNEPVKVVHNKIVTGINVNMVCEPDRVKIYHVGHEVPVLDIFQLDRHEFGSFGTIINSELMVQDPDIALTIKGNIKVGEGYISIDNEHLYVDEETFAGAVNNAHHGVIITADQKIA</sequence>